<dbReference type="EMBL" id="VLPL01000004">
    <property type="protein sequence ID" value="TSJ45030.1"/>
    <property type="molecule type" value="Genomic_DNA"/>
</dbReference>
<comment type="caution">
    <text evidence="1">The sequence shown here is derived from an EMBL/GenBank/DDBJ whole genome shotgun (WGS) entry which is preliminary data.</text>
</comment>
<evidence type="ECO:0000313" key="1">
    <source>
        <dbReference type="EMBL" id="TSJ45030.1"/>
    </source>
</evidence>
<dbReference type="OrthoDB" id="904955at2"/>
<dbReference type="Proteomes" id="UP000316008">
    <property type="component" value="Unassembled WGS sequence"/>
</dbReference>
<reference evidence="1 2" key="1">
    <citation type="submission" date="2019-07" db="EMBL/GenBank/DDBJ databases">
        <authorList>
            <person name="Huq M.A."/>
        </authorList>
    </citation>
    <scope>NUCLEOTIDE SEQUENCE [LARGE SCALE GENOMIC DNA]</scope>
    <source>
        <strain evidence="1 2">MAH-3</strain>
    </source>
</reference>
<evidence type="ECO:0000313" key="2">
    <source>
        <dbReference type="Proteomes" id="UP000316008"/>
    </source>
</evidence>
<dbReference type="AlphaFoldDB" id="A0A556MYN3"/>
<organism evidence="1 2">
    <name type="scientific">Fluviicola chungangensis</name>
    <dbReference type="NCBI Taxonomy" id="2597671"/>
    <lineage>
        <taxon>Bacteria</taxon>
        <taxon>Pseudomonadati</taxon>
        <taxon>Bacteroidota</taxon>
        <taxon>Flavobacteriia</taxon>
        <taxon>Flavobacteriales</taxon>
        <taxon>Crocinitomicaceae</taxon>
        <taxon>Fluviicola</taxon>
    </lineage>
</organism>
<protein>
    <recommendedName>
        <fullName evidence="3">Gliding motility-associated C-terminal domain-containing protein</fullName>
    </recommendedName>
</protein>
<sequence>MTHMKRIILLIFFLAFGELLVAQQQTESCSIKVPAELKKEACGAQRIHLVFESSCSIQHVEITVYNHWGNILYVSDQLDHFWQGKDKTPGNYYYRITGVFLNGNKIDQNGYFTLL</sequence>
<name>A0A556MYN3_9FLAO</name>
<proteinExistence type="predicted"/>
<dbReference type="Pfam" id="PF13585">
    <property type="entry name" value="CHU_C"/>
    <property type="match status" value="1"/>
</dbReference>
<evidence type="ECO:0008006" key="3">
    <source>
        <dbReference type="Google" id="ProtNLM"/>
    </source>
</evidence>
<gene>
    <name evidence="1" type="ORF">FO442_10575</name>
</gene>
<keyword evidence="2" id="KW-1185">Reference proteome</keyword>
<accession>A0A556MYN3</accession>